<dbReference type="Proteomes" id="UP000188729">
    <property type="component" value="Unassembled WGS sequence"/>
</dbReference>
<dbReference type="AlphaFoldDB" id="A0A1V2ERA8"/>
<keyword evidence="3" id="KW-1185">Reference proteome</keyword>
<feature type="compositionally biased region" description="Basic residues" evidence="1">
    <location>
        <begin position="173"/>
        <end position="191"/>
    </location>
</feature>
<sequence>MAPFRKAGLLIAAQLAEATGDEGAIDRLIASQEIAPTERPLLLHAPLLEPKRRPGRANATSGVYEPYRADQWIDVTFWIEPDRSVSDPRVQRQSETLKDFWVAGVLEGIKARRYAPLTMRQLPVERYTGRPTFTSTPVRPSRSDLPRRGSRCSTLRKSLAPAWVAKPMEIGPHPRRTQHRVSIKGRKPSFA</sequence>
<evidence type="ECO:0000313" key="2">
    <source>
        <dbReference type="EMBL" id="ONF95027.1"/>
    </source>
</evidence>
<proteinExistence type="predicted"/>
<evidence type="ECO:0000256" key="1">
    <source>
        <dbReference type="SAM" id="MobiDB-lite"/>
    </source>
</evidence>
<name>A0A1V2ERA8_9SPHN</name>
<gene>
    <name evidence="2" type="ORF">SPHI_28070</name>
</gene>
<protein>
    <submittedName>
        <fullName evidence="2">Uncharacterized protein</fullName>
    </submittedName>
</protein>
<accession>A0A1V2ERA8</accession>
<dbReference type="EMBL" id="MPSB01000018">
    <property type="protein sequence ID" value="ONF95027.1"/>
    <property type="molecule type" value="Genomic_DNA"/>
</dbReference>
<organism evidence="2 3">
    <name type="scientific">Sphingomonas jeddahensis</name>
    <dbReference type="NCBI Taxonomy" id="1915074"/>
    <lineage>
        <taxon>Bacteria</taxon>
        <taxon>Pseudomonadati</taxon>
        <taxon>Pseudomonadota</taxon>
        <taxon>Alphaproteobacteria</taxon>
        <taxon>Sphingomonadales</taxon>
        <taxon>Sphingomonadaceae</taxon>
        <taxon>Sphingomonas</taxon>
    </lineage>
</organism>
<reference evidence="2 3" key="1">
    <citation type="submission" date="2016-11" db="EMBL/GenBank/DDBJ databases">
        <title>Genome sequence of Sphingomonas jeddahensis G39.</title>
        <authorList>
            <person name="Poehlein A."/>
            <person name="Wuebbeler J.H."/>
            <person name="Steinbuechel A."/>
            <person name="Daniel R."/>
        </authorList>
    </citation>
    <scope>NUCLEOTIDE SEQUENCE [LARGE SCALE GENOMIC DNA]</scope>
    <source>
        <strain evidence="2 3">G39</strain>
    </source>
</reference>
<feature type="region of interest" description="Disordered" evidence="1">
    <location>
        <begin position="169"/>
        <end position="191"/>
    </location>
</feature>
<comment type="caution">
    <text evidence="2">The sequence shown here is derived from an EMBL/GenBank/DDBJ whole genome shotgun (WGS) entry which is preliminary data.</text>
</comment>
<feature type="region of interest" description="Disordered" evidence="1">
    <location>
        <begin position="130"/>
        <end position="151"/>
    </location>
</feature>
<evidence type="ECO:0000313" key="3">
    <source>
        <dbReference type="Proteomes" id="UP000188729"/>
    </source>
</evidence>